<organism evidence="1 2">
    <name type="scientific">Trematosphaeria pertusa</name>
    <dbReference type="NCBI Taxonomy" id="390896"/>
    <lineage>
        <taxon>Eukaryota</taxon>
        <taxon>Fungi</taxon>
        <taxon>Dikarya</taxon>
        <taxon>Ascomycota</taxon>
        <taxon>Pezizomycotina</taxon>
        <taxon>Dothideomycetes</taxon>
        <taxon>Pleosporomycetidae</taxon>
        <taxon>Pleosporales</taxon>
        <taxon>Massarineae</taxon>
        <taxon>Trematosphaeriaceae</taxon>
        <taxon>Trematosphaeria</taxon>
    </lineage>
</organism>
<evidence type="ECO:0000313" key="1">
    <source>
        <dbReference type="EMBL" id="KAF2255880.1"/>
    </source>
</evidence>
<evidence type="ECO:0000313" key="2">
    <source>
        <dbReference type="Proteomes" id="UP000800094"/>
    </source>
</evidence>
<dbReference type="GeneID" id="54579678"/>
<gene>
    <name evidence="1" type="ORF">BU26DRAFT_498643</name>
</gene>
<dbReference type="AlphaFoldDB" id="A0A6A6J1V0"/>
<dbReference type="EMBL" id="ML987189">
    <property type="protein sequence ID" value="KAF2255880.1"/>
    <property type="molecule type" value="Genomic_DNA"/>
</dbReference>
<dbReference type="RefSeq" id="XP_033690884.1">
    <property type="nucleotide sequence ID" value="XM_033826348.1"/>
</dbReference>
<name>A0A6A6J1V0_9PLEO</name>
<reference evidence="1" key="1">
    <citation type="journal article" date="2020" name="Stud. Mycol.">
        <title>101 Dothideomycetes genomes: a test case for predicting lifestyles and emergence of pathogens.</title>
        <authorList>
            <person name="Haridas S."/>
            <person name="Albert R."/>
            <person name="Binder M."/>
            <person name="Bloem J."/>
            <person name="Labutti K."/>
            <person name="Salamov A."/>
            <person name="Andreopoulos B."/>
            <person name="Baker S."/>
            <person name="Barry K."/>
            <person name="Bills G."/>
            <person name="Bluhm B."/>
            <person name="Cannon C."/>
            <person name="Castanera R."/>
            <person name="Culley D."/>
            <person name="Daum C."/>
            <person name="Ezra D."/>
            <person name="Gonzalez J."/>
            <person name="Henrissat B."/>
            <person name="Kuo A."/>
            <person name="Liang C."/>
            <person name="Lipzen A."/>
            <person name="Lutzoni F."/>
            <person name="Magnuson J."/>
            <person name="Mondo S."/>
            <person name="Nolan M."/>
            <person name="Ohm R."/>
            <person name="Pangilinan J."/>
            <person name="Park H.-J."/>
            <person name="Ramirez L."/>
            <person name="Alfaro M."/>
            <person name="Sun H."/>
            <person name="Tritt A."/>
            <person name="Yoshinaga Y."/>
            <person name="Zwiers L.-H."/>
            <person name="Turgeon B."/>
            <person name="Goodwin S."/>
            <person name="Spatafora J."/>
            <person name="Crous P."/>
            <person name="Grigoriev I."/>
        </authorList>
    </citation>
    <scope>NUCLEOTIDE SEQUENCE</scope>
    <source>
        <strain evidence="1">CBS 122368</strain>
    </source>
</reference>
<protein>
    <submittedName>
        <fullName evidence="1">Uncharacterized protein</fullName>
    </submittedName>
</protein>
<keyword evidence="2" id="KW-1185">Reference proteome</keyword>
<proteinExistence type="predicted"/>
<dbReference type="Proteomes" id="UP000800094">
    <property type="component" value="Unassembled WGS sequence"/>
</dbReference>
<accession>A0A6A6J1V0</accession>
<sequence length="324" mass="34861">MAQTPLTDGTFPAAAYPRWSSHDFDTLSVSAPVSLAPVTRTEAADRATGRWKGINPMIEQEKSLPPNRSGPPTLSVSISDEQGMIGLQVLRGIGIIARTAKRARSGDTTQKPAAHACTSPRSCAAPLTRVTRQSPANPNRCHMDAEQFADDDQLQRPVCAKGRGKTRSRRSFGVSEHVKAPHNRAGLAVPRTGAAAMAYFKPMVAVHHRNGHDRPDAAVVHRLHCLRNVHTTRAGPIRTKYQSLSPARAFTPAPAALGASNSTVGALIMRWSDGEGTRKGGASISFLNHKRDHHQGNDTTDADSHPRFGPRLSETLLLVDARGV</sequence>